<keyword evidence="6" id="KW-0653">Protein transport</keyword>
<dbReference type="PANTHER" id="PTHR23323">
    <property type="entry name" value="VACUOLAR PROTEIN SORTING-ASSOCIATED PROTEIN"/>
    <property type="match status" value="1"/>
</dbReference>
<evidence type="ECO:0000256" key="8">
    <source>
        <dbReference type="PROSITE-ProRule" id="PRU01006"/>
    </source>
</evidence>
<keyword evidence="5" id="KW-0862">Zinc</keyword>
<evidence type="ECO:0000256" key="2">
    <source>
        <dbReference type="ARBA" id="ARBA00022448"/>
    </source>
</evidence>
<dbReference type="OrthoDB" id="26184at2759"/>
<evidence type="ECO:0000259" key="10">
    <source>
        <dbReference type="Pfam" id="PF23341"/>
    </source>
</evidence>
<dbReference type="GO" id="GO:0007032">
    <property type="term" value="P:endosome organization"/>
    <property type="evidence" value="ECO:0007669"/>
    <property type="project" value="TreeGrafter"/>
</dbReference>
<dbReference type="GO" id="GO:0030897">
    <property type="term" value="C:HOPS complex"/>
    <property type="evidence" value="ECO:0007669"/>
    <property type="project" value="TreeGrafter"/>
</dbReference>
<dbReference type="InterPro" id="IPR057307">
    <property type="entry name" value="PEP5_VPS11_N"/>
</dbReference>
<dbReference type="GO" id="GO:0007033">
    <property type="term" value="P:vacuole organization"/>
    <property type="evidence" value="ECO:0007669"/>
    <property type="project" value="TreeGrafter"/>
</dbReference>
<dbReference type="GO" id="GO:0008270">
    <property type="term" value="F:zinc ion binding"/>
    <property type="evidence" value="ECO:0007669"/>
    <property type="project" value="UniProtKB-KW"/>
</dbReference>
<dbReference type="GO" id="GO:0030674">
    <property type="term" value="F:protein-macromolecule adaptor activity"/>
    <property type="evidence" value="ECO:0007669"/>
    <property type="project" value="TreeGrafter"/>
</dbReference>
<keyword evidence="7" id="KW-0472">Membrane</keyword>
<evidence type="ECO:0000256" key="6">
    <source>
        <dbReference type="ARBA" id="ARBA00022927"/>
    </source>
</evidence>
<dbReference type="Proteomes" id="UP000269721">
    <property type="component" value="Unassembled WGS sequence"/>
</dbReference>
<dbReference type="GO" id="GO:0005768">
    <property type="term" value="C:endosome"/>
    <property type="evidence" value="ECO:0007669"/>
    <property type="project" value="TreeGrafter"/>
</dbReference>
<evidence type="ECO:0000313" key="12">
    <source>
        <dbReference type="Proteomes" id="UP000269721"/>
    </source>
</evidence>
<proteinExistence type="predicted"/>
<dbReference type="Pfam" id="PF23356">
    <property type="entry name" value="TPR_PEP5_VPS11"/>
    <property type="match status" value="1"/>
</dbReference>
<feature type="domain" description="PEP5/VPS11 N-terminal" evidence="10">
    <location>
        <begin position="1"/>
        <end position="210"/>
    </location>
</feature>
<evidence type="ECO:0000256" key="9">
    <source>
        <dbReference type="SAM" id="MobiDB-lite"/>
    </source>
</evidence>
<dbReference type="InterPro" id="IPR000547">
    <property type="entry name" value="Clathrin_H-chain/VPS_repeat"/>
</dbReference>
<reference evidence="12" key="1">
    <citation type="journal article" date="2018" name="Nat. Microbiol.">
        <title>Leveraging single-cell genomics to expand the fungal tree of life.</title>
        <authorList>
            <person name="Ahrendt S.R."/>
            <person name="Quandt C.A."/>
            <person name="Ciobanu D."/>
            <person name="Clum A."/>
            <person name="Salamov A."/>
            <person name="Andreopoulos B."/>
            <person name="Cheng J.F."/>
            <person name="Woyke T."/>
            <person name="Pelin A."/>
            <person name="Henrissat B."/>
            <person name="Reynolds N.K."/>
            <person name="Benny G.L."/>
            <person name="Smith M.E."/>
            <person name="James T.Y."/>
            <person name="Grigoriev I.V."/>
        </authorList>
    </citation>
    <scope>NUCLEOTIDE SEQUENCE [LARGE SCALE GENOMIC DNA]</scope>
</reference>
<evidence type="ECO:0000313" key="11">
    <source>
        <dbReference type="EMBL" id="RKO86818.1"/>
    </source>
</evidence>
<dbReference type="GO" id="GO:0048284">
    <property type="term" value="P:organelle fusion"/>
    <property type="evidence" value="ECO:0007669"/>
    <property type="project" value="TreeGrafter"/>
</dbReference>
<evidence type="ECO:0000256" key="7">
    <source>
        <dbReference type="ARBA" id="ARBA00023136"/>
    </source>
</evidence>
<dbReference type="GO" id="GO:0006904">
    <property type="term" value="P:vesicle docking involved in exocytosis"/>
    <property type="evidence" value="ECO:0007669"/>
    <property type="project" value="TreeGrafter"/>
</dbReference>
<keyword evidence="3" id="KW-0479">Metal-binding</keyword>
<comment type="subcellular location">
    <subcellularLocation>
        <location evidence="1">Endomembrane system</location>
        <topology evidence="1">Peripheral membrane protein</topology>
    </subcellularLocation>
</comment>
<dbReference type="EMBL" id="KZ997888">
    <property type="protein sequence ID" value="RKO86818.1"/>
    <property type="molecule type" value="Genomic_DNA"/>
</dbReference>
<dbReference type="InterPro" id="IPR057308">
    <property type="entry name" value="CHCR_PEP5_VPS11"/>
</dbReference>
<accession>A0A4P9W736</accession>
<keyword evidence="12" id="KW-1185">Reference proteome</keyword>
<evidence type="ECO:0000256" key="1">
    <source>
        <dbReference type="ARBA" id="ARBA00004184"/>
    </source>
</evidence>
<dbReference type="GO" id="GO:0006886">
    <property type="term" value="P:intracellular protein transport"/>
    <property type="evidence" value="ECO:0007669"/>
    <property type="project" value="UniProtKB-UniRule"/>
</dbReference>
<keyword evidence="2" id="KW-0813">Transport</keyword>
<feature type="repeat" description="CHCR" evidence="8">
    <location>
        <begin position="298"/>
        <end position="446"/>
    </location>
</feature>
<evidence type="ECO:0000256" key="4">
    <source>
        <dbReference type="ARBA" id="ARBA00022771"/>
    </source>
</evidence>
<dbReference type="PANTHER" id="PTHR23323:SF24">
    <property type="entry name" value="VACUOLAR PROTEIN SORTING-ASSOCIATED PROTEIN 11 HOMOLOG"/>
    <property type="match status" value="1"/>
</dbReference>
<organism evidence="11 12">
    <name type="scientific">Blyttiomyces helicus</name>
    <dbReference type="NCBI Taxonomy" id="388810"/>
    <lineage>
        <taxon>Eukaryota</taxon>
        <taxon>Fungi</taxon>
        <taxon>Fungi incertae sedis</taxon>
        <taxon>Chytridiomycota</taxon>
        <taxon>Chytridiomycota incertae sedis</taxon>
        <taxon>Chytridiomycetes</taxon>
        <taxon>Chytridiomycetes incertae sedis</taxon>
        <taxon>Blyttiomyces</taxon>
    </lineage>
</organism>
<protein>
    <recommendedName>
        <fullName evidence="10">PEP5/VPS11 N-terminal domain-containing protein</fullName>
    </recommendedName>
</protein>
<name>A0A4P9W736_9FUNG</name>
<keyword evidence="4" id="KW-0863">Zinc-finger</keyword>
<feature type="compositionally biased region" description="Low complexity" evidence="9">
    <location>
        <begin position="251"/>
        <end position="265"/>
    </location>
</feature>
<evidence type="ECO:0000256" key="3">
    <source>
        <dbReference type="ARBA" id="ARBA00022723"/>
    </source>
</evidence>
<dbReference type="Pfam" id="PF23341">
    <property type="entry name" value="PEP5_VPS11_N"/>
    <property type="match status" value="1"/>
</dbReference>
<dbReference type="PROSITE" id="PS50236">
    <property type="entry name" value="CHCR"/>
    <property type="match status" value="1"/>
</dbReference>
<feature type="region of interest" description="Disordered" evidence="9">
    <location>
        <begin position="239"/>
        <end position="265"/>
    </location>
</feature>
<evidence type="ECO:0000256" key="5">
    <source>
        <dbReference type="ARBA" id="ARBA00022833"/>
    </source>
</evidence>
<gene>
    <name evidence="11" type="ORF">BDK51DRAFT_22887</name>
</gene>
<dbReference type="AlphaFoldDB" id="A0A4P9W736"/>
<sequence>MSQVAVGLENGVVILVRGDLTRDRFTKSKVVYEGSESVSGLGFREEGKTTTLFIVTLARILTCSTSNKDVTQPLDDQGCDFGGAILTPQDTSQEMVIGRNEAVYFYGLDGRGPCFIIDGPKTCLTWFRGYLAIVTRGPSPSTTSTVPEDPDAPDAAVGTLLTLYDLKNKFIAYTGSFRSGARAQGIRCVLGEWGELFVVTEDRKMYRLEEKDLDTKLDILFKKNMYALAINLVTSTTFTSEPAEGTDPSSPLTRTAPPGLAPAAPTSEYDYGTVVEIHKRYGDWLYSKSDYDAAMTQYQHTIGQLEPSYVIRKFLDAQRIHNLTSYLHSLHERGLANSDHTTLLLNCYTKLKDSRRLDAFIRSERDAAFDVETAIRVCRSGGYHEHALWLAEKFAQHGAYLQIQVDDLQRYPETVAYVGRMRGREVVRELGRHGHVLVSQMPEAMTDVLVRLCTEAWGDDPGAVAADDPAEVHPEDFVHLYVDRPEWCVHFLEKVLQARWGIGRKGKSKEGAGQGGILPDASEREIRSRKVVCNTLLELYLDDQEGLGREKMVRLPIWGGSGDEVYCAVVGDGVK</sequence>